<dbReference type="RefSeq" id="WP_132246723.1">
    <property type="nucleotide sequence ID" value="NZ_SLWV01000022.1"/>
</dbReference>
<keyword evidence="4" id="KW-0564">Palmitate</keyword>
<feature type="chain" id="PRO_5038743381" description="Lipoprotein" evidence="8">
    <location>
        <begin position="20"/>
        <end position="267"/>
    </location>
</feature>
<evidence type="ECO:0000256" key="4">
    <source>
        <dbReference type="ARBA" id="ARBA00023139"/>
    </source>
</evidence>
<dbReference type="AlphaFoldDB" id="A0A4R2KL44"/>
<dbReference type="NCBIfam" id="TIGR00363">
    <property type="entry name" value="MetQ/NlpA family lipoprotein"/>
    <property type="match status" value="1"/>
</dbReference>
<gene>
    <name evidence="9" type="ORF">EV214_12256</name>
</gene>
<evidence type="ECO:0000313" key="10">
    <source>
        <dbReference type="Proteomes" id="UP000294919"/>
    </source>
</evidence>
<dbReference type="Gene3D" id="3.40.190.10">
    <property type="entry name" value="Periplasmic binding protein-like II"/>
    <property type="match status" value="2"/>
</dbReference>
<evidence type="ECO:0000256" key="5">
    <source>
        <dbReference type="ARBA" id="ARBA00023288"/>
    </source>
</evidence>
<keyword evidence="5 6" id="KW-0449">Lipoprotein</keyword>
<dbReference type="Proteomes" id="UP000294919">
    <property type="component" value="Unassembled WGS sequence"/>
</dbReference>
<name>A0A4R2KL44_9FIRM</name>
<dbReference type="PANTHER" id="PTHR30429">
    <property type="entry name" value="D-METHIONINE-BINDING LIPOPROTEIN METQ"/>
    <property type="match status" value="1"/>
</dbReference>
<evidence type="ECO:0000256" key="8">
    <source>
        <dbReference type="SAM" id="SignalP"/>
    </source>
</evidence>
<comment type="similarity">
    <text evidence="6">Belongs to the nlpA lipoprotein family.</text>
</comment>
<keyword evidence="10" id="KW-1185">Reference proteome</keyword>
<sequence length="267" mass="29904">MKKFLFVFLSILFTFTFITGCTSKENVKDTPLKVGVTAGPHEQIVEKVKELSKEKGLDVEIVSFNDYTQPNVQVFEKQIDINSFQHTPYLSKFNEDHKMDLVNVASTVNFPMGIYSNQLKSLDELKEGDKISLPNDPTNEARALILLQSANIIKLKDSTDLNMTIADIVDNPKNIEFIELDAPMVAHSLPDVSVAAINTNYAMQAGFNPVKDSIFIESKDSPWVNIIAARPDNKDSEKVKQFIAIYQSEAIKKFIEETFDGSVVSGF</sequence>
<evidence type="ECO:0000313" key="9">
    <source>
        <dbReference type="EMBL" id="TCO71386.1"/>
    </source>
</evidence>
<reference evidence="9 10" key="1">
    <citation type="submission" date="2019-03" db="EMBL/GenBank/DDBJ databases">
        <title>Genomic Encyclopedia of Type Strains, Phase IV (KMG-IV): sequencing the most valuable type-strain genomes for metagenomic binning, comparative biology and taxonomic classification.</title>
        <authorList>
            <person name="Goeker M."/>
        </authorList>
    </citation>
    <scope>NUCLEOTIDE SEQUENCE [LARGE SCALE GENOMIC DNA]</scope>
    <source>
        <strain evidence="9 10">DSM 102940</strain>
    </source>
</reference>
<comment type="caution">
    <text evidence="9">The sequence shown here is derived from an EMBL/GenBank/DDBJ whole genome shotgun (WGS) entry which is preliminary data.</text>
</comment>
<dbReference type="Pfam" id="PF03180">
    <property type="entry name" value="Lipoprotein_9"/>
    <property type="match status" value="1"/>
</dbReference>
<comment type="subcellular location">
    <subcellularLocation>
        <location evidence="1">Membrane</location>
        <topology evidence="1">Lipid-anchor</topology>
    </subcellularLocation>
</comment>
<accession>A0A4R2KL44</accession>
<dbReference type="InterPro" id="IPR004872">
    <property type="entry name" value="Lipoprotein_NlpA"/>
</dbReference>
<dbReference type="SUPFAM" id="SSF53850">
    <property type="entry name" value="Periplasmic binding protein-like II"/>
    <property type="match status" value="1"/>
</dbReference>
<keyword evidence="3" id="KW-0472">Membrane</keyword>
<feature type="signal peptide" evidence="8">
    <location>
        <begin position="1"/>
        <end position="19"/>
    </location>
</feature>
<dbReference type="PROSITE" id="PS51257">
    <property type="entry name" value="PROKAR_LIPOPROTEIN"/>
    <property type="match status" value="1"/>
</dbReference>
<evidence type="ECO:0000256" key="7">
    <source>
        <dbReference type="PIRSR" id="PIRSR002854-1"/>
    </source>
</evidence>
<dbReference type="GO" id="GO:0016020">
    <property type="term" value="C:membrane"/>
    <property type="evidence" value="ECO:0007669"/>
    <property type="project" value="UniProtKB-SubCell"/>
</dbReference>
<evidence type="ECO:0000256" key="1">
    <source>
        <dbReference type="ARBA" id="ARBA00004635"/>
    </source>
</evidence>
<protein>
    <recommendedName>
        <fullName evidence="6">Lipoprotein</fullName>
    </recommendedName>
</protein>
<proteinExistence type="inferred from homology"/>
<dbReference type="OrthoDB" id="9812878at2"/>
<evidence type="ECO:0000256" key="6">
    <source>
        <dbReference type="PIRNR" id="PIRNR002854"/>
    </source>
</evidence>
<dbReference type="EMBL" id="SLWV01000022">
    <property type="protein sequence ID" value="TCO71386.1"/>
    <property type="molecule type" value="Genomic_DNA"/>
</dbReference>
<dbReference type="PIRSF" id="PIRSF002854">
    <property type="entry name" value="MetQ"/>
    <property type="match status" value="1"/>
</dbReference>
<organism evidence="9 10">
    <name type="scientific">Marinisporobacter balticus</name>
    <dbReference type="NCBI Taxonomy" id="2018667"/>
    <lineage>
        <taxon>Bacteria</taxon>
        <taxon>Bacillati</taxon>
        <taxon>Bacillota</taxon>
        <taxon>Clostridia</taxon>
        <taxon>Peptostreptococcales</taxon>
        <taxon>Thermotaleaceae</taxon>
        <taxon>Marinisporobacter</taxon>
    </lineage>
</organism>
<evidence type="ECO:0000256" key="3">
    <source>
        <dbReference type="ARBA" id="ARBA00023136"/>
    </source>
</evidence>
<feature type="lipid moiety-binding region" description="S-diacylglycerol cysteine" evidence="7">
    <location>
        <position position="21"/>
    </location>
</feature>
<evidence type="ECO:0000256" key="2">
    <source>
        <dbReference type="ARBA" id="ARBA00022729"/>
    </source>
</evidence>
<keyword evidence="2 8" id="KW-0732">Signal</keyword>
<dbReference type="PANTHER" id="PTHR30429:SF1">
    <property type="entry name" value="D-METHIONINE-BINDING LIPOPROTEIN METQ-RELATED"/>
    <property type="match status" value="1"/>
</dbReference>